<comment type="subunit">
    <text evidence="6">Consists of a catalytic RNA component (M1 or rnpB) and a protein subunit.</text>
</comment>
<keyword evidence="4 6" id="KW-0378">Hydrolase</keyword>
<organism evidence="8 9">
    <name type="scientific">Winogradskyella sediminis</name>
    <dbReference type="NCBI Taxonomy" id="1382466"/>
    <lineage>
        <taxon>Bacteria</taxon>
        <taxon>Pseudomonadati</taxon>
        <taxon>Bacteroidota</taxon>
        <taxon>Flavobacteriia</taxon>
        <taxon>Flavobacteriales</taxon>
        <taxon>Flavobacteriaceae</taxon>
        <taxon>Winogradskyella</taxon>
    </lineage>
</organism>
<evidence type="ECO:0000256" key="7">
    <source>
        <dbReference type="NCBIfam" id="TIGR00188"/>
    </source>
</evidence>
<keyword evidence="1 6" id="KW-0819">tRNA processing</keyword>
<evidence type="ECO:0000256" key="2">
    <source>
        <dbReference type="ARBA" id="ARBA00022722"/>
    </source>
</evidence>
<dbReference type="SUPFAM" id="SSF54211">
    <property type="entry name" value="Ribosomal protein S5 domain 2-like"/>
    <property type="match status" value="1"/>
</dbReference>
<keyword evidence="3 6" id="KW-0255">Endonuclease</keyword>
<reference evidence="8 9" key="1">
    <citation type="submission" date="2016-10" db="EMBL/GenBank/DDBJ databases">
        <authorList>
            <person name="Varghese N."/>
            <person name="Submissions S."/>
        </authorList>
    </citation>
    <scope>NUCLEOTIDE SEQUENCE [LARGE SCALE GENOMIC DNA]</scope>
    <source>
        <strain evidence="8 9">RHA_55</strain>
    </source>
</reference>
<dbReference type="GO" id="GO:0000049">
    <property type="term" value="F:tRNA binding"/>
    <property type="evidence" value="ECO:0007669"/>
    <property type="project" value="UniProtKB-UniRule"/>
</dbReference>
<keyword evidence="9" id="KW-1185">Reference proteome</keyword>
<dbReference type="Gene3D" id="3.30.230.10">
    <property type="match status" value="1"/>
</dbReference>
<dbReference type="PANTHER" id="PTHR33992">
    <property type="entry name" value="RIBONUCLEASE P PROTEIN COMPONENT"/>
    <property type="match status" value="1"/>
</dbReference>
<dbReference type="InterPro" id="IPR000100">
    <property type="entry name" value="RNase_P"/>
</dbReference>
<dbReference type="InterPro" id="IPR020568">
    <property type="entry name" value="Ribosomal_Su5_D2-typ_SF"/>
</dbReference>
<dbReference type="EMBL" id="LT629774">
    <property type="protein sequence ID" value="SDS41042.1"/>
    <property type="molecule type" value="Genomic_DNA"/>
</dbReference>
<proteinExistence type="inferred from homology"/>
<dbReference type="GO" id="GO:0001682">
    <property type="term" value="P:tRNA 5'-leader removal"/>
    <property type="evidence" value="ECO:0007669"/>
    <property type="project" value="UniProtKB-UniRule"/>
</dbReference>
<evidence type="ECO:0000313" key="9">
    <source>
        <dbReference type="Proteomes" id="UP000198963"/>
    </source>
</evidence>
<evidence type="ECO:0000256" key="5">
    <source>
        <dbReference type="ARBA" id="ARBA00022884"/>
    </source>
</evidence>
<protein>
    <recommendedName>
        <fullName evidence="6 7">Ribonuclease P protein component</fullName>
        <shortName evidence="6">RNase P protein</shortName>
        <shortName evidence="6">RNaseP protein</shortName>
        <ecNumber evidence="6 7">3.1.26.5</ecNumber>
    </recommendedName>
    <alternativeName>
        <fullName evidence="6">Protein C5</fullName>
    </alternativeName>
</protein>
<evidence type="ECO:0000256" key="6">
    <source>
        <dbReference type="HAMAP-Rule" id="MF_00227"/>
    </source>
</evidence>
<dbReference type="NCBIfam" id="TIGR00188">
    <property type="entry name" value="rnpA"/>
    <property type="match status" value="1"/>
</dbReference>
<dbReference type="GO" id="GO:0030677">
    <property type="term" value="C:ribonuclease P complex"/>
    <property type="evidence" value="ECO:0007669"/>
    <property type="project" value="TreeGrafter"/>
</dbReference>
<dbReference type="Pfam" id="PF00825">
    <property type="entry name" value="Ribonuclease_P"/>
    <property type="match status" value="1"/>
</dbReference>
<evidence type="ECO:0000256" key="4">
    <source>
        <dbReference type="ARBA" id="ARBA00022801"/>
    </source>
</evidence>
<dbReference type="HAMAP" id="MF_00227">
    <property type="entry name" value="RNase_P"/>
    <property type="match status" value="1"/>
</dbReference>
<dbReference type="GO" id="GO:0042781">
    <property type="term" value="F:3'-tRNA processing endoribonuclease activity"/>
    <property type="evidence" value="ECO:0007669"/>
    <property type="project" value="TreeGrafter"/>
</dbReference>
<dbReference type="AlphaFoldDB" id="A0A1H1RZ95"/>
<dbReference type="GO" id="GO:0004526">
    <property type="term" value="F:ribonuclease P activity"/>
    <property type="evidence" value="ECO:0007669"/>
    <property type="project" value="UniProtKB-UniRule"/>
</dbReference>
<evidence type="ECO:0000256" key="3">
    <source>
        <dbReference type="ARBA" id="ARBA00022759"/>
    </source>
</evidence>
<evidence type="ECO:0000313" key="8">
    <source>
        <dbReference type="EMBL" id="SDS41042.1"/>
    </source>
</evidence>
<dbReference type="Proteomes" id="UP000198963">
    <property type="component" value="Chromosome I"/>
</dbReference>
<gene>
    <name evidence="6" type="primary">rnpA</name>
    <name evidence="8" type="ORF">SAMN04489797_1542</name>
</gene>
<dbReference type="InterPro" id="IPR014721">
    <property type="entry name" value="Ribsml_uS5_D2-typ_fold_subgr"/>
</dbReference>
<name>A0A1H1RZ95_9FLAO</name>
<sequence length="150" mass="17543">MLMRFFIFVKLDEQKVNFKYSKKDKLKSKKLIEQLFTEGKAVTAYPLRLVYLKTTFIDGSQLKTGVSVSKRLHKTAVSRNQIKRLIREAYRLNKPLYFNNSSASYAFMILYLSKDGTTFDKLNHSIKLLFKKFLAKNEPLEKPSDCKISE</sequence>
<dbReference type="PANTHER" id="PTHR33992:SF1">
    <property type="entry name" value="RIBONUCLEASE P PROTEIN COMPONENT"/>
    <property type="match status" value="1"/>
</dbReference>
<evidence type="ECO:0000256" key="1">
    <source>
        <dbReference type="ARBA" id="ARBA00022694"/>
    </source>
</evidence>
<dbReference type="STRING" id="1249933.SAMN04489797_1542"/>
<comment type="function">
    <text evidence="6">RNaseP catalyzes the removal of the 5'-leader sequence from pre-tRNA to produce the mature 5'-terminus. It can also cleave other RNA substrates such as 4.5S RNA. The protein component plays an auxiliary but essential role in vivo by binding to the 5'-leader sequence and broadening the substrate specificity of the ribozyme.</text>
</comment>
<keyword evidence="2 6" id="KW-0540">Nuclease</keyword>
<accession>A0A1H1RZ95</accession>
<comment type="catalytic activity">
    <reaction evidence="6">
        <text>Endonucleolytic cleavage of RNA, removing 5'-extranucleotides from tRNA precursor.</text>
        <dbReference type="EC" id="3.1.26.5"/>
    </reaction>
</comment>
<comment type="similarity">
    <text evidence="6">Belongs to the RnpA family.</text>
</comment>
<keyword evidence="5 6" id="KW-0694">RNA-binding</keyword>
<dbReference type="EC" id="3.1.26.5" evidence="6 7"/>